<evidence type="ECO:0000256" key="1">
    <source>
        <dbReference type="ARBA" id="ARBA00004117"/>
    </source>
</evidence>
<evidence type="ECO:0000256" key="6">
    <source>
        <dbReference type="ARBA" id="ARBA00022500"/>
    </source>
</evidence>
<name>A0A2M7G3W7_9BACT</name>
<dbReference type="NCBIfam" id="TIGR01397">
    <property type="entry name" value="fliM_switch"/>
    <property type="match status" value="1"/>
</dbReference>
<dbReference type="SUPFAM" id="SSF101801">
    <property type="entry name" value="Surface presentation of antigens (SPOA)"/>
    <property type="match status" value="1"/>
</dbReference>
<dbReference type="Pfam" id="PF01052">
    <property type="entry name" value="FliMN_C"/>
    <property type="match status" value="1"/>
</dbReference>
<dbReference type="Gene3D" id="3.40.1550.10">
    <property type="entry name" value="CheC-like"/>
    <property type="match status" value="1"/>
</dbReference>
<dbReference type="Proteomes" id="UP000231019">
    <property type="component" value="Unassembled WGS sequence"/>
</dbReference>
<comment type="subcellular location">
    <subcellularLocation>
        <location evidence="1">Bacterial flagellum basal body</location>
    </subcellularLocation>
    <subcellularLocation>
        <location evidence="2">Cell membrane</location>
        <topology evidence="2">Peripheral membrane protein</topology>
    </subcellularLocation>
</comment>
<dbReference type="PRINTS" id="PR00955">
    <property type="entry name" value="FLGMOTORFLIM"/>
</dbReference>
<evidence type="ECO:0000256" key="8">
    <source>
        <dbReference type="ARBA" id="ARBA00023136"/>
    </source>
</evidence>
<evidence type="ECO:0000313" key="12">
    <source>
        <dbReference type="EMBL" id="PIW16578.1"/>
    </source>
</evidence>
<evidence type="ECO:0000256" key="3">
    <source>
        <dbReference type="ARBA" id="ARBA00011049"/>
    </source>
</evidence>
<dbReference type="InterPro" id="IPR001543">
    <property type="entry name" value="FliN-like_C"/>
</dbReference>
<dbReference type="CDD" id="cd17908">
    <property type="entry name" value="FliM"/>
    <property type="match status" value="1"/>
</dbReference>
<evidence type="ECO:0000256" key="2">
    <source>
        <dbReference type="ARBA" id="ARBA00004202"/>
    </source>
</evidence>
<dbReference type="InterPro" id="IPR036429">
    <property type="entry name" value="SpoA-like_sf"/>
</dbReference>
<sequence length="331" mass="36853">MAKGSEVLSQNQIDSLLSAIDSGSTTVQNMQEKGQTSDVRLYDFRHPSKFSREHSQTLLAVHEIFGRLLGTQLTTQMRLPVQMEVASVDQLTYDEFMRSITNPTVVMIYRLLPLEGTILFEFTPGTAISIIERLLGGPGRAGARPRELTDIEQTLMSNVFNKGMVSFKEAWKHILPNLEPVIQALETNPRFVQICASSDSVLVISYEMKLGESTGSMRICLPYPTIEPVLANMHRQFFMSGQLRKEELQPLSEEVKRTMEQVEVKVALLLGYTDITVRDLIGLQVGDVIQLGSQPADSLPLTVEQTCKFHARPGTLGRQMAAQITAIVDEG</sequence>
<dbReference type="PIRSF" id="PIRSF002888">
    <property type="entry name" value="FliM"/>
    <property type="match status" value="1"/>
</dbReference>
<comment type="caution">
    <text evidence="12">The sequence shown here is derived from an EMBL/GenBank/DDBJ whole genome shotgun (WGS) entry which is preliminary data.</text>
</comment>
<dbReference type="InterPro" id="IPR001689">
    <property type="entry name" value="Flag_FliM"/>
</dbReference>
<keyword evidence="5" id="KW-1003">Cell membrane</keyword>
<dbReference type="GO" id="GO:0071978">
    <property type="term" value="P:bacterial-type flagellum-dependent swarming motility"/>
    <property type="evidence" value="ECO:0007669"/>
    <property type="project" value="TreeGrafter"/>
</dbReference>
<dbReference type="Pfam" id="PF02154">
    <property type="entry name" value="FliM"/>
    <property type="match status" value="1"/>
</dbReference>
<feature type="domain" description="Flagellar motor switch protein FliN-like C-terminal" evidence="11">
    <location>
        <begin position="259"/>
        <end position="328"/>
    </location>
</feature>
<dbReference type="AlphaFoldDB" id="A0A2M7G3W7"/>
<proteinExistence type="inferred from homology"/>
<protein>
    <recommendedName>
        <fullName evidence="4 10">Flagellar motor switch protein FliM</fullName>
    </recommendedName>
</protein>
<dbReference type="PANTHER" id="PTHR30034:SF6">
    <property type="entry name" value="YOP PROTEINS TRANSLOCATION PROTEIN Q"/>
    <property type="match status" value="1"/>
</dbReference>
<keyword evidence="9" id="KW-0975">Bacterial flagellum</keyword>
<gene>
    <name evidence="12" type="primary">fliM</name>
    <name evidence="12" type="ORF">COW36_12485</name>
</gene>
<evidence type="ECO:0000256" key="9">
    <source>
        <dbReference type="ARBA" id="ARBA00023143"/>
    </source>
</evidence>
<keyword evidence="8" id="KW-0472">Membrane</keyword>
<keyword evidence="7" id="KW-0283">Flagellar rotation</keyword>
<dbReference type="GO" id="GO:0050918">
    <property type="term" value="P:positive chemotaxis"/>
    <property type="evidence" value="ECO:0007669"/>
    <property type="project" value="TreeGrafter"/>
</dbReference>
<comment type="similarity">
    <text evidence="3">Belongs to the FliM family.</text>
</comment>
<keyword evidence="12" id="KW-0282">Flagellum</keyword>
<reference evidence="12 13" key="1">
    <citation type="submission" date="2017-09" db="EMBL/GenBank/DDBJ databases">
        <title>Depth-based differentiation of microbial function through sediment-hosted aquifers and enrichment of novel symbionts in the deep terrestrial subsurface.</title>
        <authorList>
            <person name="Probst A.J."/>
            <person name="Ladd B."/>
            <person name="Jarett J.K."/>
            <person name="Geller-Mcgrath D.E."/>
            <person name="Sieber C.M."/>
            <person name="Emerson J.B."/>
            <person name="Anantharaman K."/>
            <person name="Thomas B.C."/>
            <person name="Malmstrom R."/>
            <person name="Stieglmeier M."/>
            <person name="Klingl A."/>
            <person name="Woyke T."/>
            <person name="Ryan C.M."/>
            <person name="Banfield J.F."/>
        </authorList>
    </citation>
    <scope>NUCLEOTIDE SEQUENCE [LARGE SCALE GENOMIC DNA]</scope>
    <source>
        <strain evidence="12">CG17_big_fil_post_rev_8_21_14_2_50_48_46</strain>
    </source>
</reference>
<dbReference type="GO" id="GO:0003774">
    <property type="term" value="F:cytoskeletal motor activity"/>
    <property type="evidence" value="ECO:0007669"/>
    <property type="project" value="InterPro"/>
</dbReference>
<evidence type="ECO:0000256" key="7">
    <source>
        <dbReference type="ARBA" id="ARBA00022779"/>
    </source>
</evidence>
<dbReference type="SUPFAM" id="SSF103039">
    <property type="entry name" value="CheC-like"/>
    <property type="match status" value="1"/>
</dbReference>
<organism evidence="12 13">
    <name type="scientific">bacterium (Candidatus Blackallbacteria) CG17_big_fil_post_rev_8_21_14_2_50_48_46</name>
    <dbReference type="NCBI Taxonomy" id="2014261"/>
    <lineage>
        <taxon>Bacteria</taxon>
        <taxon>Candidatus Blackallbacteria</taxon>
    </lineage>
</organism>
<dbReference type="EMBL" id="PFFQ01000037">
    <property type="protein sequence ID" value="PIW16578.1"/>
    <property type="molecule type" value="Genomic_DNA"/>
</dbReference>
<evidence type="ECO:0000256" key="5">
    <source>
        <dbReference type="ARBA" id="ARBA00022475"/>
    </source>
</evidence>
<evidence type="ECO:0000259" key="11">
    <source>
        <dbReference type="Pfam" id="PF01052"/>
    </source>
</evidence>
<dbReference type="InterPro" id="IPR028976">
    <property type="entry name" value="CheC-like_sf"/>
</dbReference>
<dbReference type="PANTHER" id="PTHR30034">
    <property type="entry name" value="FLAGELLAR MOTOR SWITCH PROTEIN FLIM"/>
    <property type="match status" value="1"/>
</dbReference>
<keyword evidence="12" id="KW-0966">Cell projection</keyword>
<keyword evidence="12" id="KW-0969">Cilium</keyword>
<evidence type="ECO:0000256" key="10">
    <source>
        <dbReference type="NCBIfam" id="TIGR01397"/>
    </source>
</evidence>
<accession>A0A2M7G3W7</accession>
<dbReference type="GO" id="GO:0005886">
    <property type="term" value="C:plasma membrane"/>
    <property type="evidence" value="ECO:0007669"/>
    <property type="project" value="UniProtKB-SubCell"/>
</dbReference>
<dbReference type="GO" id="GO:0009425">
    <property type="term" value="C:bacterial-type flagellum basal body"/>
    <property type="evidence" value="ECO:0007669"/>
    <property type="project" value="UniProtKB-SubCell"/>
</dbReference>
<dbReference type="Gene3D" id="2.30.330.10">
    <property type="entry name" value="SpoA-like"/>
    <property type="match status" value="1"/>
</dbReference>
<keyword evidence="6" id="KW-0145">Chemotaxis</keyword>
<evidence type="ECO:0000313" key="13">
    <source>
        <dbReference type="Proteomes" id="UP000231019"/>
    </source>
</evidence>
<evidence type="ECO:0000256" key="4">
    <source>
        <dbReference type="ARBA" id="ARBA00021898"/>
    </source>
</evidence>